<gene>
    <name evidence="4" type="ORF">D4A47_05320</name>
</gene>
<dbReference type="SUPFAM" id="SSF54001">
    <property type="entry name" value="Cysteine proteinases"/>
    <property type="match status" value="1"/>
</dbReference>
<comment type="caution">
    <text evidence="4">The sequence shown here is derived from an EMBL/GenBank/DDBJ whole genome shotgun (WGS) entry which is preliminary data.</text>
</comment>
<name>A0A498CRB8_9FIRM</name>
<dbReference type="InterPro" id="IPR002931">
    <property type="entry name" value="Transglutaminase-like"/>
</dbReference>
<evidence type="ECO:0000313" key="5">
    <source>
        <dbReference type="Proteomes" id="UP000276301"/>
    </source>
</evidence>
<accession>A0A498CRB8</accession>
<keyword evidence="2" id="KW-0732">Signal</keyword>
<dbReference type="Gene3D" id="3.10.620.30">
    <property type="match status" value="1"/>
</dbReference>
<evidence type="ECO:0000313" key="4">
    <source>
        <dbReference type="EMBL" id="RLL12395.1"/>
    </source>
</evidence>
<dbReference type="InterPro" id="IPR038765">
    <property type="entry name" value="Papain-like_cys_pep_sf"/>
</dbReference>
<feature type="region of interest" description="Disordered" evidence="1">
    <location>
        <begin position="32"/>
        <end position="60"/>
    </location>
</feature>
<evidence type="ECO:0000256" key="2">
    <source>
        <dbReference type="SAM" id="SignalP"/>
    </source>
</evidence>
<evidence type="ECO:0000259" key="3">
    <source>
        <dbReference type="SMART" id="SM00460"/>
    </source>
</evidence>
<dbReference type="EMBL" id="RCHT01000006">
    <property type="protein sequence ID" value="RLL12395.1"/>
    <property type="molecule type" value="Genomic_DNA"/>
</dbReference>
<reference evidence="4 5" key="1">
    <citation type="submission" date="2018-10" db="EMBL/GenBank/DDBJ databases">
        <title>Anaerotruncus faecis sp. nov., isolated from human feces.</title>
        <authorList>
            <person name="Wang Y.-J."/>
        </authorList>
    </citation>
    <scope>NUCLEOTIDE SEQUENCE [LARGE SCALE GENOMIC DNA]</scope>
    <source>
        <strain evidence="4 5">22A2-44</strain>
    </source>
</reference>
<dbReference type="PANTHER" id="PTHR33490">
    <property type="entry name" value="BLR5614 PROTEIN-RELATED"/>
    <property type="match status" value="1"/>
</dbReference>
<feature type="compositionally biased region" description="Low complexity" evidence="1">
    <location>
        <begin position="39"/>
        <end position="60"/>
    </location>
</feature>
<dbReference type="Pfam" id="PF01841">
    <property type="entry name" value="Transglut_core"/>
    <property type="match status" value="1"/>
</dbReference>
<dbReference type="Proteomes" id="UP000276301">
    <property type="component" value="Unassembled WGS sequence"/>
</dbReference>
<keyword evidence="5" id="KW-1185">Reference proteome</keyword>
<sequence>MRVPTDGRTLMKQFAALFLSLLLLAGCGAPAKPPPPAPEAASEPAASEAPPRAESVAPAPSGRAALPLENAWIASLADGIAAPILARELPPAEEIRAAYLWLIENVYFADPVGLDAWRYHGDPDAPPPYLENRALSPLRFGVGSCEDFAAAMAVLLRRMGYKAQYVSGLTISVEGEFVDHAWTVVQLDGKWYHLDPQLEQNVVKSGRVSFRYFLRDDRTMLADHRWGESLAAYYGGAITPGQRETILTELAVPACPEAYVPTPAPAEVSLPGRPDPYALRETLDAEREAWLSEHGPPGPVALNVTPPIYAVMPEPPK</sequence>
<dbReference type="PROSITE" id="PS51257">
    <property type="entry name" value="PROKAR_LIPOPROTEIN"/>
    <property type="match status" value="1"/>
</dbReference>
<feature type="chain" id="PRO_5019744209" evidence="2">
    <location>
        <begin position="32"/>
        <end position="317"/>
    </location>
</feature>
<evidence type="ECO:0000256" key="1">
    <source>
        <dbReference type="SAM" id="MobiDB-lite"/>
    </source>
</evidence>
<feature type="signal peptide" evidence="2">
    <location>
        <begin position="1"/>
        <end position="31"/>
    </location>
</feature>
<proteinExistence type="predicted"/>
<dbReference type="AlphaFoldDB" id="A0A498CRB8"/>
<feature type="domain" description="Transglutaminase-like" evidence="3">
    <location>
        <begin position="137"/>
        <end position="198"/>
    </location>
</feature>
<dbReference type="SMART" id="SM00460">
    <property type="entry name" value="TGc"/>
    <property type="match status" value="1"/>
</dbReference>
<organism evidence="4 5">
    <name type="scientific">Anaerotruncus massiliensis</name>
    <name type="common">ex Liu et al. 2021</name>
    <dbReference type="NCBI Taxonomy" id="2321404"/>
    <lineage>
        <taxon>Bacteria</taxon>
        <taxon>Bacillati</taxon>
        <taxon>Bacillota</taxon>
        <taxon>Clostridia</taxon>
        <taxon>Eubacteriales</taxon>
        <taxon>Oscillospiraceae</taxon>
        <taxon>Anaerotruncus</taxon>
    </lineage>
</organism>
<protein>
    <submittedName>
        <fullName evidence="4">Transglutaminase domain-containing protein</fullName>
    </submittedName>
</protein>